<evidence type="ECO:0000256" key="1">
    <source>
        <dbReference type="SAM" id="MobiDB-lite"/>
    </source>
</evidence>
<gene>
    <name evidence="2" type="ORF">BBRV_LOCUS28880</name>
</gene>
<feature type="compositionally biased region" description="Low complexity" evidence="1">
    <location>
        <begin position="91"/>
        <end position="101"/>
    </location>
</feature>
<reference evidence="2" key="1">
    <citation type="submission" date="2020-07" db="EMBL/GenBank/DDBJ databases">
        <authorList>
            <person name="Ferguson B K."/>
        </authorList>
    </citation>
    <scope>NUCLEOTIDE SEQUENCE</scope>
    <source>
        <strain evidence="2">L06</strain>
    </source>
</reference>
<dbReference type="AlphaFoldDB" id="A0A6V7IMU4"/>
<sequence length="244" mass="28029">MADDQLSVPPADVLPDGARASSQASIAGELEDLGEEQLPVVNQPPGAHHLQELPREGVPVPEERPLPRQQPPFFGYEQHYGQPHRGPPQVQPRRPAAQQHRQATRHDPDDYQVQTDDDSGCQRRERPLTTAALMYLMQKWDLTLFSSKRGEDIEHFISRIEEGLACFTVADETILRVLPFYLRGGDLTWFRAHTAQLTTWERTRENLRSRYGDPDYQRTLRREIDQRTQGDQEATGDYFACMRD</sequence>
<feature type="region of interest" description="Disordered" evidence="1">
    <location>
        <begin position="1"/>
        <end position="125"/>
    </location>
</feature>
<accession>A0A6V7IMU4</accession>
<protein>
    <recommendedName>
        <fullName evidence="3">Retrotransposon gag domain-containing protein</fullName>
    </recommendedName>
</protein>
<dbReference type="EMBL" id="CADCXW020000008">
    <property type="protein sequence ID" value="CAD1540687.1"/>
    <property type="molecule type" value="Genomic_DNA"/>
</dbReference>
<evidence type="ECO:0008006" key="3">
    <source>
        <dbReference type="Google" id="ProtNLM"/>
    </source>
</evidence>
<feature type="compositionally biased region" description="Basic and acidic residues" evidence="1">
    <location>
        <begin position="49"/>
        <end position="66"/>
    </location>
</feature>
<organism evidence="2">
    <name type="scientific">Bracon brevicornis</name>
    <dbReference type="NCBI Taxonomy" id="1563983"/>
    <lineage>
        <taxon>Eukaryota</taxon>
        <taxon>Metazoa</taxon>
        <taxon>Ecdysozoa</taxon>
        <taxon>Arthropoda</taxon>
        <taxon>Hexapoda</taxon>
        <taxon>Insecta</taxon>
        <taxon>Pterygota</taxon>
        <taxon>Neoptera</taxon>
        <taxon>Endopterygota</taxon>
        <taxon>Hymenoptera</taxon>
        <taxon>Apocrita</taxon>
        <taxon>Ichneumonoidea</taxon>
        <taxon>Braconidae</taxon>
        <taxon>Braconinae</taxon>
        <taxon>Bracon</taxon>
    </lineage>
</organism>
<proteinExistence type="predicted"/>
<evidence type="ECO:0000313" key="2">
    <source>
        <dbReference type="EMBL" id="CAD1540687.1"/>
    </source>
</evidence>
<name>A0A6V7IMU4_9HYME</name>